<comment type="caution">
    <text evidence="5">The sequence shown here is derived from an EMBL/GenBank/DDBJ whole genome shotgun (WGS) entry which is preliminary data.</text>
</comment>
<evidence type="ECO:0000256" key="1">
    <source>
        <dbReference type="ARBA" id="ARBA00005695"/>
    </source>
</evidence>
<dbReference type="Proteomes" id="UP000886198">
    <property type="component" value="Unassembled WGS sequence"/>
</dbReference>
<dbReference type="GO" id="GO:0042597">
    <property type="term" value="C:periplasmic space"/>
    <property type="evidence" value="ECO:0007669"/>
    <property type="project" value="UniProtKB-ARBA"/>
</dbReference>
<name>A0A7C1GQS9_9BACT</name>
<evidence type="ECO:0000313" key="5">
    <source>
        <dbReference type="EMBL" id="HDP77679.1"/>
    </source>
</evidence>
<proteinExistence type="inferred from homology"/>
<dbReference type="PIRSF" id="PIRSF002741">
    <property type="entry name" value="MppA"/>
    <property type="match status" value="1"/>
</dbReference>
<reference evidence="5" key="1">
    <citation type="journal article" date="2020" name="mSystems">
        <title>Genome- and Community-Level Interaction Insights into Carbon Utilization and Element Cycling Functions of Hydrothermarchaeota in Hydrothermal Sediment.</title>
        <authorList>
            <person name="Zhou Z."/>
            <person name="Liu Y."/>
            <person name="Xu W."/>
            <person name="Pan J."/>
            <person name="Luo Z.H."/>
            <person name="Li M."/>
        </authorList>
    </citation>
    <scope>NUCLEOTIDE SEQUENCE [LARGE SCALE GENOMIC DNA]</scope>
    <source>
        <strain evidence="5">SpSt-1179</strain>
    </source>
</reference>
<feature type="chain" id="PRO_5027884451" evidence="3">
    <location>
        <begin position="22"/>
        <end position="523"/>
    </location>
</feature>
<dbReference type="AlphaFoldDB" id="A0A7C1GQS9"/>
<evidence type="ECO:0000256" key="2">
    <source>
        <dbReference type="ARBA" id="ARBA00022729"/>
    </source>
</evidence>
<dbReference type="CDD" id="cd08512">
    <property type="entry name" value="PBP2_NikA_DppA_OppA_like_7"/>
    <property type="match status" value="1"/>
</dbReference>
<comment type="similarity">
    <text evidence="1">Belongs to the bacterial solute-binding protein 5 family.</text>
</comment>
<dbReference type="Gene3D" id="3.90.76.10">
    <property type="entry name" value="Dipeptide-binding Protein, Domain 1"/>
    <property type="match status" value="1"/>
</dbReference>
<evidence type="ECO:0000259" key="4">
    <source>
        <dbReference type="Pfam" id="PF00496"/>
    </source>
</evidence>
<dbReference type="GO" id="GO:1904680">
    <property type="term" value="F:peptide transmembrane transporter activity"/>
    <property type="evidence" value="ECO:0007669"/>
    <property type="project" value="TreeGrafter"/>
</dbReference>
<feature type="domain" description="Solute-binding protein family 5" evidence="4">
    <location>
        <begin position="73"/>
        <end position="433"/>
    </location>
</feature>
<accession>A0A7C1GQS9</accession>
<keyword evidence="2 3" id="KW-0732">Signal</keyword>
<dbReference type="InterPro" id="IPR030678">
    <property type="entry name" value="Peptide/Ni-bd"/>
</dbReference>
<dbReference type="GO" id="GO:0015833">
    <property type="term" value="P:peptide transport"/>
    <property type="evidence" value="ECO:0007669"/>
    <property type="project" value="TreeGrafter"/>
</dbReference>
<dbReference type="EMBL" id="DSBT01000162">
    <property type="protein sequence ID" value="HDP77679.1"/>
    <property type="molecule type" value="Genomic_DNA"/>
</dbReference>
<dbReference type="Pfam" id="PF00496">
    <property type="entry name" value="SBP_bac_5"/>
    <property type="match status" value="1"/>
</dbReference>
<dbReference type="GO" id="GO:0043190">
    <property type="term" value="C:ATP-binding cassette (ABC) transporter complex"/>
    <property type="evidence" value="ECO:0007669"/>
    <property type="project" value="InterPro"/>
</dbReference>
<dbReference type="Gene3D" id="3.10.105.10">
    <property type="entry name" value="Dipeptide-binding Protein, Domain 3"/>
    <property type="match status" value="1"/>
</dbReference>
<evidence type="ECO:0000256" key="3">
    <source>
        <dbReference type="SAM" id="SignalP"/>
    </source>
</evidence>
<gene>
    <name evidence="5" type="ORF">ENN47_05765</name>
</gene>
<dbReference type="InterPro" id="IPR000914">
    <property type="entry name" value="SBP_5_dom"/>
</dbReference>
<dbReference type="InterPro" id="IPR023765">
    <property type="entry name" value="SBP_5_CS"/>
</dbReference>
<feature type="signal peptide" evidence="3">
    <location>
        <begin position="1"/>
        <end position="21"/>
    </location>
</feature>
<dbReference type="PANTHER" id="PTHR30290:SF34">
    <property type="entry name" value="ABC TRANSPORTER, PERIPLASMIC OLIGO-PEPTIDE BINDING PROTEIN, PUTATIVE-RELATED"/>
    <property type="match status" value="1"/>
</dbReference>
<dbReference type="Gene3D" id="3.40.190.10">
    <property type="entry name" value="Periplasmic binding protein-like II"/>
    <property type="match status" value="1"/>
</dbReference>
<dbReference type="SUPFAM" id="SSF53850">
    <property type="entry name" value="Periplasmic binding protein-like II"/>
    <property type="match status" value="1"/>
</dbReference>
<dbReference type="InterPro" id="IPR039424">
    <property type="entry name" value="SBP_5"/>
</dbReference>
<dbReference type="PANTHER" id="PTHR30290">
    <property type="entry name" value="PERIPLASMIC BINDING COMPONENT OF ABC TRANSPORTER"/>
    <property type="match status" value="1"/>
</dbReference>
<protein>
    <submittedName>
        <fullName evidence="5">ABC transporter substrate-binding protein</fullName>
    </submittedName>
</protein>
<sequence length="523" mass="58907">MKRSFILISLMVLLVAAMGFAATPKDTLVIGANTGIFITMDPAVAYEVFPNKIVAAIYAQLVKLEAIDGVIVPVPDIAESWEISDDGLTYTFNIRKGVKFSNGDDLTAEDVLFSLKRPIVLESVSAWFLVDIFGINKDNVDEKIQQIDDYTVSITLNAPYAENITLGILSNMFTGIVNKDVVLEHEVDGDLGGAWLTDHSAGAGPYVLVQWERNNVILLEANRYYYGEQPPMQKIMVRDIPEASNQRLLLERGDIDVAWDLTPQLLEEAKRNPDIVEVKVPGHSNEYLAMNATWGPLANPKVREAVRFSINYEEIVEDIMLNNALLVQGFINKGYFGYVEENPFYQDVEKAKALLAEAGYPDGFEVELLTSNTDTRKAEAEKIQADLALSGIKANIVIMQSSQMYAKYRAQGHQMIIAGWGNDYPDPDNLAMAHASYRANQLAWRNAWYDDYAATLCEWGQIEPNPDKREQIYKDLTEYWFHNGPFAMLYQTVEFWGIRKEVKNFDEAAFGYGMLFDFTKVSK</sequence>
<dbReference type="PROSITE" id="PS01040">
    <property type="entry name" value="SBP_BACTERIAL_5"/>
    <property type="match status" value="1"/>
</dbReference>
<organism evidence="5">
    <name type="scientific">Mesotoga infera</name>
    <dbReference type="NCBI Taxonomy" id="1236046"/>
    <lineage>
        <taxon>Bacteria</taxon>
        <taxon>Thermotogati</taxon>
        <taxon>Thermotogota</taxon>
        <taxon>Thermotogae</taxon>
        <taxon>Kosmotogales</taxon>
        <taxon>Kosmotogaceae</taxon>
        <taxon>Mesotoga</taxon>
    </lineage>
</organism>